<keyword evidence="3" id="KW-0560">Oxidoreductase</keyword>
<evidence type="ECO:0000256" key="1">
    <source>
        <dbReference type="ARBA" id="ARBA00006484"/>
    </source>
</evidence>
<comment type="similarity">
    <text evidence="1 4">Belongs to the short-chain dehydrogenases/reductases (SDR) family.</text>
</comment>
<dbReference type="PANTHER" id="PTHR43618">
    <property type="entry name" value="7-ALPHA-HYDROXYSTEROID DEHYDROGENASE"/>
    <property type="match status" value="1"/>
</dbReference>
<protein>
    <submittedName>
        <fullName evidence="5">Uncharacterized protein</fullName>
    </submittedName>
</protein>
<evidence type="ECO:0000313" key="5">
    <source>
        <dbReference type="EMBL" id="GMI20038.1"/>
    </source>
</evidence>
<accession>A0ABQ6M5U7</accession>
<dbReference type="Pfam" id="PF00106">
    <property type="entry name" value="adh_short"/>
    <property type="match status" value="1"/>
</dbReference>
<dbReference type="PRINTS" id="PR00081">
    <property type="entry name" value="GDHRDH"/>
</dbReference>
<dbReference type="SUPFAM" id="SSF51735">
    <property type="entry name" value="NAD(P)-binding Rossmann-fold domains"/>
    <property type="match status" value="1"/>
</dbReference>
<dbReference type="PANTHER" id="PTHR43618:SF8">
    <property type="entry name" value="7ALPHA-HYDROXYSTEROID DEHYDROGENASE"/>
    <property type="match status" value="1"/>
</dbReference>
<dbReference type="EMBL" id="BRYB01002469">
    <property type="protein sequence ID" value="GMI20038.1"/>
    <property type="molecule type" value="Genomic_DNA"/>
</dbReference>
<sequence length="279" mass="28858">MSAISSLFSVASKSVLITGGSRGIGLMFAKTYAANGANVTIAARSEDVLREAAKELGEVSAANGHECKHTYLVGDSSSREGCEELAAAAGEANGGSLDVLVNNAGAAWGEPFARKSGRMNWGFDKVLDLNVKAPFYLTHACMDLLASPDRAEPGRVINVGSVVGLTPQSAPTHAYDASKAAIHHLTKKMSVDLAERNITCNAIAPGFVPSKMSAQLGTYASFDDIAKQTPLGRLGNEDDMGGAALYLSSKAGAWVTGVILNVDGGAVGGLQIKLADEDE</sequence>
<dbReference type="InterPro" id="IPR036291">
    <property type="entry name" value="NAD(P)-bd_dom_sf"/>
</dbReference>
<organism evidence="5 6">
    <name type="scientific">Tetraparma gracilis</name>
    <dbReference type="NCBI Taxonomy" id="2962635"/>
    <lineage>
        <taxon>Eukaryota</taxon>
        <taxon>Sar</taxon>
        <taxon>Stramenopiles</taxon>
        <taxon>Ochrophyta</taxon>
        <taxon>Bolidophyceae</taxon>
        <taxon>Parmales</taxon>
        <taxon>Triparmaceae</taxon>
        <taxon>Tetraparma</taxon>
    </lineage>
</organism>
<dbReference type="Proteomes" id="UP001165060">
    <property type="component" value="Unassembled WGS sequence"/>
</dbReference>
<comment type="caution">
    <text evidence="5">The sequence shown here is derived from an EMBL/GenBank/DDBJ whole genome shotgun (WGS) entry which is preliminary data.</text>
</comment>
<dbReference type="Gene3D" id="3.40.50.720">
    <property type="entry name" value="NAD(P)-binding Rossmann-like Domain"/>
    <property type="match status" value="1"/>
</dbReference>
<evidence type="ECO:0000256" key="3">
    <source>
        <dbReference type="ARBA" id="ARBA00023002"/>
    </source>
</evidence>
<dbReference type="InterPro" id="IPR002347">
    <property type="entry name" value="SDR_fam"/>
</dbReference>
<keyword evidence="6" id="KW-1185">Reference proteome</keyword>
<dbReference type="InterPro" id="IPR052178">
    <property type="entry name" value="Sec_Metab_Biosynth_SDR"/>
</dbReference>
<evidence type="ECO:0000256" key="2">
    <source>
        <dbReference type="ARBA" id="ARBA00022857"/>
    </source>
</evidence>
<evidence type="ECO:0000313" key="6">
    <source>
        <dbReference type="Proteomes" id="UP001165060"/>
    </source>
</evidence>
<evidence type="ECO:0000256" key="4">
    <source>
        <dbReference type="RuleBase" id="RU000363"/>
    </source>
</evidence>
<gene>
    <name evidence="5" type="ORF">TeGR_g12137</name>
</gene>
<keyword evidence="2" id="KW-0521">NADP</keyword>
<name>A0ABQ6M5U7_9STRA</name>
<dbReference type="PRINTS" id="PR00080">
    <property type="entry name" value="SDRFAMILY"/>
</dbReference>
<proteinExistence type="inferred from homology"/>
<reference evidence="5 6" key="1">
    <citation type="journal article" date="2023" name="Commun. Biol.">
        <title>Genome analysis of Parmales, the sister group of diatoms, reveals the evolutionary specialization of diatoms from phago-mixotrophs to photoautotrophs.</title>
        <authorList>
            <person name="Ban H."/>
            <person name="Sato S."/>
            <person name="Yoshikawa S."/>
            <person name="Yamada K."/>
            <person name="Nakamura Y."/>
            <person name="Ichinomiya M."/>
            <person name="Sato N."/>
            <person name="Blanc-Mathieu R."/>
            <person name="Endo H."/>
            <person name="Kuwata A."/>
            <person name="Ogata H."/>
        </authorList>
    </citation>
    <scope>NUCLEOTIDE SEQUENCE [LARGE SCALE GENOMIC DNA]</scope>
</reference>